<evidence type="ECO:0000256" key="16">
    <source>
        <dbReference type="SAM" id="Phobius"/>
    </source>
</evidence>
<evidence type="ECO:0000256" key="2">
    <source>
        <dbReference type="ARBA" id="ARBA00007316"/>
    </source>
</evidence>
<dbReference type="InterPro" id="IPR003856">
    <property type="entry name" value="LPS_length_determ_N"/>
</dbReference>
<keyword evidence="5" id="KW-1003">Cell membrane</keyword>
<comment type="similarity">
    <text evidence="3">Belongs to the etk/wzc family.</text>
</comment>
<evidence type="ECO:0000313" key="20">
    <source>
        <dbReference type="EMBL" id="MDT0621262.1"/>
    </source>
</evidence>
<evidence type="ECO:0000256" key="6">
    <source>
        <dbReference type="ARBA" id="ARBA00022519"/>
    </source>
</evidence>
<evidence type="ECO:0000256" key="15">
    <source>
        <dbReference type="ARBA" id="ARBA00051245"/>
    </source>
</evidence>
<dbReference type="NCBIfam" id="TIGR01007">
    <property type="entry name" value="eps_fam"/>
    <property type="match status" value="1"/>
</dbReference>
<dbReference type="InterPro" id="IPR050445">
    <property type="entry name" value="Bact_polysacc_biosynth/exp"/>
</dbReference>
<dbReference type="CDD" id="cd05387">
    <property type="entry name" value="BY-kinase"/>
    <property type="match status" value="1"/>
</dbReference>
<dbReference type="InterPro" id="IPR005702">
    <property type="entry name" value="Wzc-like_C"/>
</dbReference>
<evidence type="ECO:0000256" key="1">
    <source>
        <dbReference type="ARBA" id="ARBA00004429"/>
    </source>
</evidence>
<dbReference type="RefSeq" id="WP_311384910.1">
    <property type="nucleotide sequence ID" value="NZ_JAVRHU010000002.1"/>
</dbReference>
<keyword evidence="11" id="KW-0067">ATP-binding</keyword>
<feature type="domain" description="Tyrosine-protein kinase G-rich" evidence="19">
    <location>
        <begin position="441"/>
        <end position="513"/>
    </location>
</feature>
<keyword evidence="21" id="KW-1185">Reference proteome</keyword>
<feature type="domain" description="Polysaccharide chain length determinant N-terminal" evidence="17">
    <location>
        <begin position="10"/>
        <end position="104"/>
    </location>
</feature>
<keyword evidence="12 16" id="KW-1133">Transmembrane helix</keyword>
<dbReference type="InterPro" id="IPR027417">
    <property type="entry name" value="P-loop_NTPase"/>
</dbReference>
<gene>
    <name evidence="20" type="ORF">RM520_06480</name>
</gene>
<feature type="domain" description="AAA" evidence="18">
    <location>
        <begin position="593"/>
        <end position="730"/>
    </location>
</feature>
<evidence type="ECO:0000259" key="18">
    <source>
        <dbReference type="Pfam" id="PF13614"/>
    </source>
</evidence>
<name>A0ABU3BGJ0_9FLAO</name>
<keyword evidence="7 20" id="KW-0808">Transferase</keyword>
<protein>
    <recommendedName>
        <fullName evidence="4">non-specific protein-tyrosine kinase</fullName>
        <ecNumber evidence="4">2.7.10.2</ecNumber>
    </recommendedName>
</protein>
<comment type="similarity">
    <text evidence="2">Belongs to the CpsD/CapB family.</text>
</comment>
<feature type="transmembrane region" description="Helical" evidence="16">
    <location>
        <begin position="494"/>
        <end position="514"/>
    </location>
</feature>
<dbReference type="EMBL" id="JAVRHU010000002">
    <property type="protein sequence ID" value="MDT0621262.1"/>
    <property type="molecule type" value="Genomic_DNA"/>
</dbReference>
<sequence length="796" mass="89283">MDSNIGLTSNSIDISKIVASYTKHWKWFLLSIVIFVAGGLVYLRYAIPQFANAAKIQILEENGSNPELSLFKDLNFLSGGGNKVEDELEILNSRTSFIEVAYQLGLNVKFFELGNIKDSDLYEDIPFELNFIKADSIINNSKANYFINVTSSNKFEFKEDRDGEKNEFKTYSFGNKIKTLLGDIVVLPKQADVSRLSGKKYKIEVIPLSKIAEFYKKNTAIEQSKEFSNIVNLSLKDPVPDRGRDILNALINNYNDNAIEDKKNVADKTSSFIEDRIAEIYSNLSNVDQSAQDFKTDRGLTDIASQASLNLTVGAENQQELQQVSTQYSIAASMKDYVESQDGYEVLPSNIGLADASIAATTAKWNQLVSQRERLLKSSNEKNPIIVNLDQELNGLKRSLQSSLNSMTNTLNLQVNNLSSQLSRLNSKIYSAPKNERALRDITRKQQTTESLYLYLLQKREESQITFASSTPKSKVIDFAYSDSFDPVSPNKPIILLASILLGFIVPFAGVYVSSLMDNKVHSKTGVEDIVKNIPVLAELPKLERKEAKMVESNDRSILAESFRILRTNLDYLLRTKNSSTHANIVLVTSSIPGEGKTFVSSNLVKILATTKKKVLLIGADIRNPKIYKFYNSSLAKETDSKPRHTNVGLTDYLFDEKFSSKQIIQNIDVGEEKIDVIYSGKIPPNPTELLMKDRFKDLLDEVSDKYDYIVVDSAPVIAVSDTLLISNYVSQVIYVTKAGYTEKRILEVPIQLMKEGKFPNLAFVVNAVKNSDLGYGGKYGYGYGVKQKKWWQLGK</sequence>
<evidence type="ECO:0000256" key="9">
    <source>
        <dbReference type="ARBA" id="ARBA00022741"/>
    </source>
</evidence>
<organism evidence="20 21">
    <name type="scientific">Croceitalea vernalis</name>
    <dbReference type="NCBI Taxonomy" id="3075599"/>
    <lineage>
        <taxon>Bacteria</taxon>
        <taxon>Pseudomonadati</taxon>
        <taxon>Bacteroidota</taxon>
        <taxon>Flavobacteriia</taxon>
        <taxon>Flavobacteriales</taxon>
        <taxon>Flavobacteriaceae</taxon>
        <taxon>Croceitalea</taxon>
    </lineage>
</organism>
<keyword evidence="14" id="KW-0829">Tyrosine-protein kinase</keyword>
<evidence type="ECO:0000256" key="4">
    <source>
        <dbReference type="ARBA" id="ARBA00011903"/>
    </source>
</evidence>
<keyword evidence="13 16" id="KW-0472">Membrane</keyword>
<evidence type="ECO:0000256" key="11">
    <source>
        <dbReference type="ARBA" id="ARBA00022840"/>
    </source>
</evidence>
<evidence type="ECO:0000256" key="10">
    <source>
        <dbReference type="ARBA" id="ARBA00022777"/>
    </source>
</evidence>
<dbReference type="Pfam" id="PF13807">
    <property type="entry name" value="GNVR"/>
    <property type="match status" value="1"/>
</dbReference>
<evidence type="ECO:0000259" key="17">
    <source>
        <dbReference type="Pfam" id="PF02706"/>
    </source>
</evidence>
<keyword evidence="10" id="KW-0418">Kinase</keyword>
<evidence type="ECO:0000256" key="14">
    <source>
        <dbReference type="ARBA" id="ARBA00023137"/>
    </source>
</evidence>
<comment type="catalytic activity">
    <reaction evidence="15">
        <text>L-tyrosyl-[protein] + ATP = O-phospho-L-tyrosyl-[protein] + ADP + H(+)</text>
        <dbReference type="Rhea" id="RHEA:10596"/>
        <dbReference type="Rhea" id="RHEA-COMP:10136"/>
        <dbReference type="Rhea" id="RHEA-COMP:20101"/>
        <dbReference type="ChEBI" id="CHEBI:15378"/>
        <dbReference type="ChEBI" id="CHEBI:30616"/>
        <dbReference type="ChEBI" id="CHEBI:46858"/>
        <dbReference type="ChEBI" id="CHEBI:61978"/>
        <dbReference type="ChEBI" id="CHEBI:456216"/>
        <dbReference type="EC" id="2.7.10.2"/>
    </reaction>
</comment>
<keyword evidence="6" id="KW-0997">Cell inner membrane</keyword>
<keyword evidence="8 16" id="KW-0812">Transmembrane</keyword>
<dbReference type="SUPFAM" id="SSF52540">
    <property type="entry name" value="P-loop containing nucleoside triphosphate hydrolases"/>
    <property type="match status" value="1"/>
</dbReference>
<evidence type="ECO:0000256" key="13">
    <source>
        <dbReference type="ARBA" id="ARBA00023136"/>
    </source>
</evidence>
<comment type="caution">
    <text evidence="20">The sequence shown here is derived from an EMBL/GenBank/DDBJ whole genome shotgun (WGS) entry which is preliminary data.</text>
</comment>
<dbReference type="PANTHER" id="PTHR32309:SF13">
    <property type="entry name" value="FERRIC ENTEROBACTIN TRANSPORT PROTEIN FEPE"/>
    <property type="match status" value="1"/>
</dbReference>
<keyword evidence="9" id="KW-0547">Nucleotide-binding</keyword>
<dbReference type="Pfam" id="PF13614">
    <property type="entry name" value="AAA_31"/>
    <property type="match status" value="1"/>
</dbReference>
<evidence type="ECO:0000256" key="8">
    <source>
        <dbReference type="ARBA" id="ARBA00022692"/>
    </source>
</evidence>
<dbReference type="GO" id="GO:0004715">
    <property type="term" value="F:non-membrane spanning protein tyrosine kinase activity"/>
    <property type="evidence" value="ECO:0007669"/>
    <property type="project" value="UniProtKB-EC"/>
</dbReference>
<evidence type="ECO:0000256" key="7">
    <source>
        <dbReference type="ARBA" id="ARBA00022679"/>
    </source>
</evidence>
<evidence type="ECO:0000256" key="3">
    <source>
        <dbReference type="ARBA" id="ARBA00008883"/>
    </source>
</evidence>
<reference evidence="20 21" key="1">
    <citation type="submission" date="2023-09" db="EMBL/GenBank/DDBJ databases">
        <authorList>
            <person name="Rey-Velasco X."/>
        </authorList>
    </citation>
    <scope>NUCLEOTIDE SEQUENCE [LARGE SCALE GENOMIC DNA]</scope>
    <source>
        <strain evidence="20 21">P007</strain>
    </source>
</reference>
<accession>A0ABU3BGJ0</accession>
<evidence type="ECO:0000259" key="19">
    <source>
        <dbReference type="Pfam" id="PF13807"/>
    </source>
</evidence>
<dbReference type="InterPro" id="IPR025669">
    <property type="entry name" value="AAA_dom"/>
</dbReference>
<evidence type="ECO:0000313" key="21">
    <source>
        <dbReference type="Proteomes" id="UP001250662"/>
    </source>
</evidence>
<dbReference type="Gene3D" id="3.40.50.300">
    <property type="entry name" value="P-loop containing nucleotide triphosphate hydrolases"/>
    <property type="match status" value="1"/>
</dbReference>
<dbReference type="EC" id="2.7.10.2" evidence="4"/>
<evidence type="ECO:0000256" key="12">
    <source>
        <dbReference type="ARBA" id="ARBA00022989"/>
    </source>
</evidence>
<dbReference type="Proteomes" id="UP001250662">
    <property type="component" value="Unassembled WGS sequence"/>
</dbReference>
<evidence type="ECO:0000256" key="5">
    <source>
        <dbReference type="ARBA" id="ARBA00022475"/>
    </source>
</evidence>
<comment type="subcellular location">
    <subcellularLocation>
        <location evidence="1">Cell inner membrane</location>
        <topology evidence="1">Multi-pass membrane protein</topology>
    </subcellularLocation>
</comment>
<feature type="transmembrane region" description="Helical" evidence="16">
    <location>
        <begin position="27"/>
        <end position="47"/>
    </location>
</feature>
<dbReference type="PANTHER" id="PTHR32309">
    <property type="entry name" value="TYROSINE-PROTEIN KINASE"/>
    <property type="match status" value="1"/>
</dbReference>
<dbReference type="Pfam" id="PF02706">
    <property type="entry name" value="Wzz"/>
    <property type="match status" value="1"/>
</dbReference>
<dbReference type="InterPro" id="IPR032807">
    <property type="entry name" value="GNVR"/>
</dbReference>
<proteinExistence type="inferred from homology"/>